<sequence>MTLTAAATESETVLRVRNLRIGFAGSTDVVEGVSFDLRRGEILAIVGESGSGKSVTTRSLVGLAGDGARVQADRFDLFGASAQGLTERQWRRIRGTRIGLILQDALVALDPLRTIADEIAESLPGLTRAERDRRVEELLVSVGITDPAIRKRQRSFQLSGGQRQRALIAAALAGDPDILIADEPTTALDVTVQAQVLDLLVRQVAGGRSMILVSHDLAVVAAVADRILVMKAGRIVESGPAEQVIEAPAHEYTRELLAAVPQGSAGAPQTSGAPIFEAEALGKSYRVRGRSVPAAAGISFQVRAGEVLGVVGESGSGKSTVAKMITGLVEPDSGAMRFGGEPLTRAARRPGEIGLVAQDSVGSFDPRYRVGDIIAESVAVRFGRGERAAAEVRRLLDAVHLPAQVIDRHPRELSGGQRQRVNIARALGAQPRLVVCDEPVSALDISVQAQILALIAELARERDVAVVFISHDLAVVRQICHRLLVLHDGVIVESGSADDVFTAPSASYTRALLESVPRLPARATTESSSRA</sequence>
<keyword evidence="7" id="KW-0472">Membrane</keyword>
<dbReference type="PANTHER" id="PTHR43297:SF2">
    <property type="entry name" value="DIPEPTIDE TRANSPORT ATP-BINDING PROTEIN DPPD"/>
    <property type="match status" value="1"/>
</dbReference>
<evidence type="ECO:0000256" key="1">
    <source>
        <dbReference type="ARBA" id="ARBA00004202"/>
    </source>
</evidence>
<feature type="domain" description="ABC transporter" evidence="8">
    <location>
        <begin position="276"/>
        <end position="513"/>
    </location>
</feature>
<dbReference type="AlphaFoldDB" id="A0A5R8PG41"/>
<evidence type="ECO:0000256" key="3">
    <source>
        <dbReference type="ARBA" id="ARBA00022448"/>
    </source>
</evidence>
<dbReference type="SMART" id="SM00382">
    <property type="entry name" value="AAA"/>
    <property type="match status" value="2"/>
</dbReference>
<evidence type="ECO:0000256" key="2">
    <source>
        <dbReference type="ARBA" id="ARBA00005417"/>
    </source>
</evidence>
<dbReference type="EMBL" id="VBUU01000006">
    <property type="protein sequence ID" value="TLG13863.1"/>
    <property type="molecule type" value="Genomic_DNA"/>
</dbReference>
<comment type="subcellular location">
    <subcellularLocation>
        <location evidence="1">Cell membrane</location>
        <topology evidence="1">Peripheral membrane protein</topology>
    </subcellularLocation>
</comment>
<dbReference type="Pfam" id="PF08352">
    <property type="entry name" value="oligo_HPY"/>
    <property type="match status" value="2"/>
</dbReference>
<evidence type="ECO:0000259" key="8">
    <source>
        <dbReference type="PROSITE" id="PS50893"/>
    </source>
</evidence>
<dbReference type="RefSeq" id="WP_138455782.1">
    <property type="nucleotide sequence ID" value="NZ_VBUU01000006.1"/>
</dbReference>
<dbReference type="PANTHER" id="PTHR43297">
    <property type="entry name" value="OLIGOPEPTIDE TRANSPORT ATP-BINDING PROTEIN APPD"/>
    <property type="match status" value="1"/>
</dbReference>
<dbReference type="PROSITE" id="PS50893">
    <property type="entry name" value="ABC_TRANSPORTER_2"/>
    <property type="match status" value="2"/>
</dbReference>
<feature type="domain" description="ABC transporter" evidence="8">
    <location>
        <begin position="14"/>
        <end position="257"/>
    </location>
</feature>
<dbReference type="GO" id="GO:0005886">
    <property type="term" value="C:plasma membrane"/>
    <property type="evidence" value="ECO:0007669"/>
    <property type="project" value="UniProtKB-SubCell"/>
</dbReference>
<keyword evidence="4" id="KW-1003">Cell membrane</keyword>
<evidence type="ECO:0000313" key="9">
    <source>
        <dbReference type="EMBL" id="TLG13863.1"/>
    </source>
</evidence>
<reference evidence="9 10" key="1">
    <citation type="submission" date="2019-05" db="EMBL/GenBank/DDBJ databases">
        <title>Genomes sequences of two Nocardia cyriacigeorgica environmental isolates, type strains Nocardia asteroides ATCC 19247 and Nocardia cyriacigeorgica DSM 44484.</title>
        <authorList>
            <person name="Vautrin F."/>
            <person name="Bergeron E."/>
            <person name="Dubost A."/>
            <person name="Abrouk D."/>
            <person name="Rodriguez Nava V."/>
            <person name="Pujic P."/>
        </authorList>
    </citation>
    <scope>NUCLEOTIDE SEQUENCE [LARGE SCALE GENOMIC DNA]</scope>
    <source>
        <strain evidence="9 10">EML 1456</strain>
    </source>
</reference>
<dbReference type="InterPro" id="IPR013563">
    <property type="entry name" value="Oligopep_ABC_C"/>
</dbReference>
<dbReference type="OrthoDB" id="8036461at2"/>
<proteinExistence type="inferred from homology"/>
<evidence type="ECO:0000256" key="4">
    <source>
        <dbReference type="ARBA" id="ARBA00022475"/>
    </source>
</evidence>
<evidence type="ECO:0000256" key="7">
    <source>
        <dbReference type="ARBA" id="ARBA00023136"/>
    </source>
</evidence>
<dbReference type="InterPro" id="IPR050388">
    <property type="entry name" value="ABC_Ni/Peptide_Import"/>
</dbReference>
<evidence type="ECO:0000313" key="10">
    <source>
        <dbReference type="Proteomes" id="UP000308349"/>
    </source>
</evidence>
<protein>
    <submittedName>
        <fullName evidence="9">ABC transporter ATP-binding protein</fullName>
    </submittedName>
</protein>
<gene>
    <name evidence="9" type="ORF">FEK35_08730</name>
</gene>
<dbReference type="GO" id="GO:0016887">
    <property type="term" value="F:ATP hydrolysis activity"/>
    <property type="evidence" value="ECO:0007669"/>
    <property type="project" value="InterPro"/>
</dbReference>
<comment type="caution">
    <text evidence="9">The sequence shown here is derived from an EMBL/GenBank/DDBJ whole genome shotgun (WGS) entry which is preliminary data.</text>
</comment>
<comment type="similarity">
    <text evidence="2">Belongs to the ABC transporter superfamily.</text>
</comment>
<dbReference type="CDD" id="cd03257">
    <property type="entry name" value="ABC_NikE_OppD_transporters"/>
    <property type="match status" value="2"/>
</dbReference>
<dbReference type="PROSITE" id="PS00211">
    <property type="entry name" value="ABC_TRANSPORTER_1"/>
    <property type="match status" value="2"/>
</dbReference>
<dbReference type="Proteomes" id="UP000308349">
    <property type="component" value="Unassembled WGS sequence"/>
</dbReference>
<dbReference type="InterPro" id="IPR003439">
    <property type="entry name" value="ABC_transporter-like_ATP-bd"/>
</dbReference>
<name>A0A5R8PG41_9NOCA</name>
<keyword evidence="6 9" id="KW-0067">ATP-binding</keyword>
<dbReference type="InterPro" id="IPR017871">
    <property type="entry name" value="ABC_transporter-like_CS"/>
</dbReference>
<dbReference type="GO" id="GO:0005524">
    <property type="term" value="F:ATP binding"/>
    <property type="evidence" value="ECO:0007669"/>
    <property type="project" value="UniProtKB-KW"/>
</dbReference>
<dbReference type="Gene3D" id="3.40.50.300">
    <property type="entry name" value="P-loop containing nucleotide triphosphate hydrolases"/>
    <property type="match status" value="2"/>
</dbReference>
<dbReference type="SUPFAM" id="SSF52540">
    <property type="entry name" value="P-loop containing nucleoside triphosphate hydrolases"/>
    <property type="match status" value="2"/>
</dbReference>
<organism evidence="9 10">
    <name type="scientific">Nocardia cyriacigeorgica</name>
    <dbReference type="NCBI Taxonomy" id="135487"/>
    <lineage>
        <taxon>Bacteria</taxon>
        <taxon>Bacillati</taxon>
        <taxon>Actinomycetota</taxon>
        <taxon>Actinomycetes</taxon>
        <taxon>Mycobacteriales</taxon>
        <taxon>Nocardiaceae</taxon>
        <taxon>Nocardia</taxon>
    </lineage>
</organism>
<dbReference type="GO" id="GO:0015833">
    <property type="term" value="P:peptide transport"/>
    <property type="evidence" value="ECO:0007669"/>
    <property type="project" value="InterPro"/>
</dbReference>
<keyword evidence="5" id="KW-0547">Nucleotide-binding</keyword>
<evidence type="ECO:0000256" key="6">
    <source>
        <dbReference type="ARBA" id="ARBA00022840"/>
    </source>
</evidence>
<dbReference type="InterPro" id="IPR003593">
    <property type="entry name" value="AAA+_ATPase"/>
</dbReference>
<accession>A0A5R8PG41</accession>
<dbReference type="InterPro" id="IPR027417">
    <property type="entry name" value="P-loop_NTPase"/>
</dbReference>
<evidence type="ECO:0000256" key="5">
    <source>
        <dbReference type="ARBA" id="ARBA00022741"/>
    </source>
</evidence>
<dbReference type="Pfam" id="PF00005">
    <property type="entry name" value="ABC_tran"/>
    <property type="match status" value="2"/>
</dbReference>
<keyword evidence="3" id="KW-0813">Transport</keyword>